<comment type="caution">
    <text evidence="1">The sequence shown here is derived from an EMBL/GenBank/DDBJ whole genome shotgun (WGS) entry which is preliminary data.</text>
</comment>
<dbReference type="Proteomes" id="UP000251960">
    <property type="component" value="Chromosome 7"/>
</dbReference>
<name>A0A3L6DVX6_MAIZE</name>
<accession>A0A3L6DVX6</accession>
<proteinExistence type="predicted"/>
<dbReference type="AlphaFoldDB" id="A0A3L6DVX6"/>
<dbReference type="EMBL" id="NCVQ01000008">
    <property type="protein sequence ID" value="PWZ12752.1"/>
    <property type="molecule type" value="Genomic_DNA"/>
</dbReference>
<reference evidence="1" key="1">
    <citation type="journal article" date="2018" name="Nat. Genet.">
        <title>Extensive intraspecific gene order and gene structural variations between Mo17 and other maize genomes.</title>
        <authorList>
            <person name="Sun S."/>
            <person name="Zhou Y."/>
            <person name="Chen J."/>
            <person name="Shi J."/>
            <person name="Zhao H."/>
            <person name="Zhao H."/>
            <person name="Song W."/>
            <person name="Zhang M."/>
            <person name="Cui Y."/>
            <person name="Dong X."/>
            <person name="Liu H."/>
            <person name="Ma X."/>
            <person name="Jiao Y."/>
            <person name="Wang B."/>
            <person name="Wei X."/>
            <person name="Stein J.C."/>
            <person name="Glaubitz J.C."/>
            <person name="Lu F."/>
            <person name="Yu G."/>
            <person name="Liang C."/>
            <person name="Fengler K."/>
            <person name="Li B."/>
            <person name="Rafalski A."/>
            <person name="Schnable P.S."/>
            <person name="Ware D.H."/>
            <person name="Buckler E.S."/>
            <person name="Lai J."/>
        </authorList>
    </citation>
    <scope>NUCLEOTIDE SEQUENCE [LARGE SCALE GENOMIC DNA]</scope>
    <source>
        <tissue evidence="1">Seedling</tissue>
    </source>
</reference>
<evidence type="ECO:0000313" key="1">
    <source>
        <dbReference type="EMBL" id="PWZ12752.1"/>
    </source>
</evidence>
<sequence>MLKQRLCLKEIKLNGLRFTWSNEQNNLTLTRIDRLVCTPGWEGAHLSSLLPPSVAIPHVRFNI</sequence>
<organism evidence="1">
    <name type="scientific">Zea mays</name>
    <name type="common">Maize</name>
    <dbReference type="NCBI Taxonomy" id="4577"/>
    <lineage>
        <taxon>Eukaryota</taxon>
        <taxon>Viridiplantae</taxon>
        <taxon>Streptophyta</taxon>
        <taxon>Embryophyta</taxon>
        <taxon>Tracheophyta</taxon>
        <taxon>Spermatophyta</taxon>
        <taxon>Magnoliopsida</taxon>
        <taxon>Liliopsida</taxon>
        <taxon>Poales</taxon>
        <taxon>Poaceae</taxon>
        <taxon>PACMAD clade</taxon>
        <taxon>Panicoideae</taxon>
        <taxon>Andropogonodae</taxon>
        <taxon>Andropogoneae</taxon>
        <taxon>Tripsacinae</taxon>
        <taxon>Zea</taxon>
    </lineage>
</organism>
<gene>
    <name evidence="1" type="ORF">Zm00014a_036202</name>
</gene>
<protein>
    <submittedName>
        <fullName evidence="1">Uncharacterized protein</fullName>
    </submittedName>
</protein>